<dbReference type="EMBL" id="KK114821">
    <property type="protein sequence ID" value="KFM63407.1"/>
    <property type="molecule type" value="Genomic_DNA"/>
</dbReference>
<sequence length="46" mass="5628">MKEYRGFRHHSDSSTFNSTEEEKIQFLQLRVKQLCQELECQRHNSE</sequence>
<feature type="non-terminal residue" evidence="2">
    <location>
        <position position="46"/>
    </location>
</feature>
<accession>A0A087TE68</accession>
<organism evidence="2 3">
    <name type="scientific">Stegodyphus mimosarum</name>
    <name type="common">African social velvet spider</name>
    <dbReference type="NCBI Taxonomy" id="407821"/>
    <lineage>
        <taxon>Eukaryota</taxon>
        <taxon>Metazoa</taxon>
        <taxon>Ecdysozoa</taxon>
        <taxon>Arthropoda</taxon>
        <taxon>Chelicerata</taxon>
        <taxon>Arachnida</taxon>
        <taxon>Araneae</taxon>
        <taxon>Araneomorphae</taxon>
        <taxon>Entelegynae</taxon>
        <taxon>Eresoidea</taxon>
        <taxon>Eresidae</taxon>
        <taxon>Stegodyphus</taxon>
    </lineage>
</organism>
<protein>
    <submittedName>
        <fullName evidence="2">Uncharacterized protein</fullName>
    </submittedName>
</protein>
<dbReference type="Proteomes" id="UP000054359">
    <property type="component" value="Unassembled WGS sequence"/>
</dbReference>
<dbReference type="OrthoDB" id="6437956at2759"/>
<evidence type="ECO:0000313" key="3">
    <source>
        <dbReference type="Proteomes" id="UP000054359"/>
    </source>
</evidence>
<evidence type="ECO:0000256" key="1">
    <source>
        <dbReference type="SAM" id="MobiDB-lite"/>
    </source>
</evidence>
<proteinExistence type="predicted"/>
<feature type="region of interest" description="Disordered" evidence="1">
    <location>
        <begin position="1"/>
        <end position="20"/>
    </location>
</feature>
<reference evidence="2 3" key="1">
    <citation type="submission" date="2013-11" db="EMBL/GenBank/DDBJ databases">
        <title>Genome sequencing of Stegodyphus mimosarum.</title>
        <authorList>
            <person name="Bechsgaard J."/>
        </authorList>
    </citation>
    <scope>NUCLEOTIDE SEQUENCE [LARGE SCALE GENOMIC DNA]</scope>
</reference>
<gene>
    <name evidence="2" type="ORF">X975_06544</name>
</gene>
<name>A0A087TE68_STEMI</name>
<dbReference type="AlphaFoldDB" id="A0A087TE68"/>
<evidence type="ECO:0000313" key="2">
    <source>
        <dbReference type="EMBL" id="KFM63407.1"/>
    </source>
</evidence>
<keyword evidence="3" id="KW-1185">Reference proteome</keyword>
<feature type="compositionally biased region" description="Basic and acidic residues" evidence="1">
    <location>
        <begin position="1"/>
        <end position="12"/>
    </location>
</feature>